<evidence type="ECO:0000313" key="3">
    <source>
        <dbReference type="EMBL" id="QJE02883.1"/>
    </source>
</evidence>
<dbReference type="AlphaFoldDB" id="A0A7Z2W160"/>
<feature type="transmembrane region" description="Helical" evidence="1">
    <location>
        <begin position="21"/>
        <end position="43"/>
    </location>
</feature>
<keyword evidence="3" id="KW-0012">Acyltransferase</keyword>
<feature type="transmembrane region" description="Helical" evidence="1">
    <location>
        <begin position="241"/>
        <end position="258"/>
    </location>
</feature>
<proteinExistence type="predicted"/>
<feature type="transmembrane region" description="Helical" evidence="1">
    <location>
        <begin position="63"/>
        <end position="91"/>
    </location>
</feature>
<dbReference type="Pfam" id="PF01757">
    <property type="entry name" value="Acyl_transf_3"/>
    <property type="match status" value="1"/>
</dbReference>
<dbReference type="KEGG" id="mfy:HH212_25160"/>
<dbReference type="GO" id="GO:0016020">
    <property type="term" value="C:membrane"/>
    <property type="evidence" value="ECO:0007669"/>
    <property type="project" value="TreeGrafter"/>
</dbReference>
<dbReference type="EMBL" id="CP051685">
    <property type="protein sequence ID" value="QJE02883.1"/>
    <property type="molecule type" value="Genomic_DNA"/>
</dbReference>
<keyword evidence="3" id="KW-0808">Transferase</keyword>
<dbReference type="GO" id="GO:0016747">
    <property type="term" value="F:acyltransferase activity, transferring groups other than amino-acyl groups"/>
    <property type="evidence" value="ECO:0007669"/>
    <property type="project" value="InterPro"/>
</dbReference>
<evidence type="ECO:0000256" key="1">
    <source>
        <dbReference type="SAM" id="Phobius"/>
    </source>
</evidence>
<keyword evidence="1" id="KW-0812">Transmembrane</keyword>
<organism evidence="3 4">
    <name type="scientific">Massilia forsythiae</name>
    <dbReference type="NCBI Taxonomy" id="2728020"/>
    <lineage>
        <taxon>Bacteria</taxon>
        <taxon>Pseudomonadati</taxon>
        <taxon>Pseudomonadota</taxon>
        <taxon>Betaproteobacteria</taxon>
        <taxon>Burkholderiales</taxon>
        <taxon>Oxalobacteraceae</taxon>
        <taxon>Telluria group</taxon>
        <taxon>Massilia</taxon>
    </lineage>
</organism>
<dbReference type="PANTHER" id="PTHR23028:SF53">
    <property type="entry name" value="ACYL_TRANSF_3 DOMAIN-CONTAINING PROTEIN"/>
    <property type="match status" value="1"/>
</dbReference>
<feature type="transmembrane region" description="Helical" evidence="1">
    <location>
        <begin position="347"/>
        <end position="368"/>
    </location>
</feature>
<dbReference type="InterPro" id="IPR050879">
    <property type="entry name" value="Acyltransferase_3"/>
</dbReference>
<keyword evidence="1" id="KW-1133">Transmembrane helix</keyword>
<sequence length="395" mass="43257">MISLQFPTIQWQRQNQLDGRCANSFLIALMRGLAALEVAAAHLRAEMFPGLSELANPPLHYQMLALATSFAHQAVVIFFLISGWLVGGSLLNKLDQPGALHVYAIDRATRLWTVLMPALCLMLAIGGVIGAVQSGQADFSTANEYSAASFAGNLLGLQTIVVPTFAGNYALWSLANETWYYVQFPLLLIAFTGKNRLRQLSACTALLLMGAALPLPITLYFALWLLGTLFSRIRIDCTPPWRIAMLLAALAIAAGSRVFGQVDDLEADSFLQHLAYSLPLLALLAALYRPLDLASPLRHCLARSVHLLSECSFTLYVIHVPLIKLSRHLGMELFGRDRLAVTAPADYAVYAGMLLFVLLASYCSYLLFESNTFRIRRAVKAVLPPSSKRPSMTAA</sequence>
<reference evidence="3 4" key="1">
    <citation type="submission" date="2020-04" db="EMBL/GenBank/DDBJ databases">
        <title>Genome sequencing of novel species.</title>
        <authorList>
            <person name="Heo J."/>
            <person name="Kim S.-J."/>
            <person name="Kim J.-S."/>
            <person name="Hong S.-B."/>
            <person name="Kwon S.-W."/>
        </authorList>
    </citation>
    <scope>NUCLEOTIDE SEQUENCE [LARGE SCALE GENOMIC DNA]</scope>
    <source>
        <strain evidence="3 4">GN2-R2</strain>
    </source>
</reference>
<feature type="transmembrane region" description="Helical" evidence="1">
    <location>
        <begin position="205"/>
        <end position="229"/>
    </location>
</feature>
<dbReference type="PANTHER" id="PTHR23028">
    <property type="entry name" value="ACETYLTRANSFERASE"/>
    <property type="match status" value="1"/>
</dbReference>
<name>A0A7Z2W160_9BURK</name>
<evidence type="ECO:0000259" key="2">
    <source>
        <dbReference type="Pfam" id="PF01757"/>
    </source>
</evidence>
<gene>
    <name evidence="3" type="ORF">HH212_25160</name>
</gene>
<feature type="transmembrane region" description="Helical" evidence="1">
    <location>
        <begin position="111"/>
        <end position="133"/>
    </location>
</feature>
<accession>A0A7Z2W160</accession>
<feature type="transmembrane region" description="Helical" evidence="1">
    <location>
        <begin position="270"/>
        <end position="288"/>
    </location>
</feature>
<dbReference type="InterPro" id="IPR002656">
    <property type="entry name" value="Acyl_transf_3_dom"/>
</dbReference>
<evidence type="ECO:0000313" key="4">
    <source>
        <dbReference type="Proteomes" id="UP000502415"/>
    </source>
</evidence>
<dbReference type="GO" id="GO:0009103">
    <property type="term" value="P:lipopolysaccharide biosynthetic process"/>
    <property type="evidence" value="ECO:0007669"/>
    <property type="project" value="TreeGrafter"/>
</dbReference>
<protein>
    <submittedName>
        <fullName evidence="3">Acyltransferase</fullName>
    </submittedName>
</protein>
<dbReference type="RefSeq" id="WP_170204964.1">
    <property type="nucleotide sequence ID" value="NZ_CP051685.1"/>
</dbReference>
<feature type="transmembrane region" description="Helical" evidence="1">
    <location>
        <begin position="178"/>
        <end position="193"/>
    </location>
</feature>
<feature type="domain" description="Acyltransferase 3" evidence="2">
    <location>
        <begin position="29"/>
        <end position="356"/>
    </location>
</feature>
<dbReference type="Proteomes" id="UP000502415">
    <property type="component" value="Chromosome"/>
</dbReference>
<keyword evidence="1" id="KW-0472">Membrane</keyword>
<keyword evidence="4" id="KW-1185">Reference proteome</keyword>